<keyword evidence="2" id="KW-1185">Reference proteome</keyword>
<dbReference type="EMBL" id="GL870878">
    <property type="protein sequence ID" value="EIJ88372.1"/>
    <property type="molecule type" value="Genomic_DNA"/>
</dbReference>
<dbReference type="InParanoid" id="I3EGM5"/>
<evidence type="ECO:0000313" key="1">
    <source>
        <dbReference type="EMBL" id="EIJ88372.1"/>
    </source>
</evidence>
<dbReference type="Proteomes" id="UP000002872">
    <property type="component" value="Unassembled WGS sequence"/>
</dbReference>
<reference evidence="1" key="1">
    <citation type="submission" date="2011-01" db="EMBL/GenBank/DDBJ databases">
        <title>The Genome Sequence of Nematocida parisii strain ERTm3.</title>
        <authorList>
            <consortium name="The Broad Institute Genome Sequencing Platform"/>
            <consortium name="The Broad Institute Genome Sequencing Center for Infectious Disease"/>
            <person name="Cuomo C."/>
            <person name="Troemel E."/>
            <person name="Young S.K."/>
            <person name="Zeng Q."/>
            <person name="Gargeya S."/>
            <person name="Fitzgerald M."/>
            <person name="Haas B."/>
            <person name="Abouelleil A."/>
            <person name="Alvarado L."/>
            <person name="Arachchi H.M."/>
            <person name="Berlin A."/>
            <person name="Chapman S.B."/>
            <person name="Gearin G."/>
            <person name="Goldberg J."/>
            <person name="Griggs A."/>
            <person name="Gujja S."/>
            <person name="Hansen M."/>
            <person name="Heiman D."/>
            <person name="Howarth C."/>
            <person name="Larimer J."/>
            <person name="Lui A."/>
            <person name="MacDonald P.J.P."/>
            <person name="McCowen C."/>
            <person name="Montmayeur A."/>
            <person name="Murphy C."/>
            <person name="Neiman D."/>
            <person name="Pearson M."/>
            <person name="Priest M."/>
            <person name="Roberts A."/>
            <person name="Saif S."/>
            <person name="Shea T."/>
            <person name="Sisk P."/>
            <person name="Stolte C."/>
            <person name="Sykes S."/>
            <person name="Wortman J."/>
            <person name="Nusbaum C."/>
            <person name="Birren B."/>
        </authorList>
    </citation>
    <scope>NUCLEOTIDE SEQUENCE</scope>
    <source>
        <strain evidence="1">ERTm3</strain>
    </source>
</reference>
<dbReference type="HOGENOM" id="CLU_2850226_0_0_1"/>
<dbReference type="AlphaFoldDB" id="I3EGM5"/>
<evidence type="ECO:0000313" key="2">
    <source>
        <dbReference type="Proteomes" id="UP000002872"/>
    </source>
</evidence>
<protein>
    <submittedName>
        <fullName evidence="1">Uncharacterized protein</fullName>
    </submittedName>
</protein>
<organism evidence="1 2">
    <name type="scientific">Nematocida parisii (strain ERTm3)</name>
    <name type="common">Nematode killer fungus</name>
    <dbReference type="NCBI Taxonomy" id="935791"/>
    <lineage>
        <taxon>Eukaryota</taxon>
        <taxon>Fungi</taxon>
        <taxon>Fungi incertae sedis</taxon>
        <taxon>Microsporidia</taxon>
        <taxon>Nematocida</taxon>
    </lineage>
</organism>
<proteinExistence type="predicted"/>
<gene>
    <name evidence="1" type="ORF">NEQG_01062</name>
</gene>
<name>I3EGM5_NEMP3</name>
<accession>I3EGM5</accession>
<dbReference type="VEuPathDB" id="MicrosporidiaDB:NEQG_01062"/>
<sequence>MNRNLELRISELRVIPINHRTSTVELSGFYDQILYKMYNKNENTWKYKQVEGIKRRKYTNKYRIR</sequence>